<sequence>MWQGRSAGILKNAALEITNMCLHEQKCSFLKRQAQDLTFLFVVRFVQSYAARRYRYVFRLTCSAALPVVCISSLTRAVETQKFSGDKQPAANEGKKCIHLEFSNQASGTVTEVLDATQSLQEGDNERRNGSRKEVQHIQKHHHDFNINTLEVNGILKYI</sequence>
<proteinExistence type="predicted"/>
<protein>
    <submittedName>
        <fullName evidence="1">Uncharacterized protein</fullName>
    </submittedName>
</protein>
<name>A0AAD3P6F7_NEPGR</name>
<evidence type="ECO:0000313" key="2">
    <source>
        <dbReference type="Proteomes" id="UP001279734"/>
    </source>
</evidence>
<dbReference type="Proteomes" id="UP001279734">
    <property type="component" value="Unassembled WGS sequence"/>
</dbReference>
<dbReference type="AlphaFoldDB" id="A0AAD3P6F7"/>
<keyword evidence="2" id="KW-1185">Reference proteome</keyword>
<reference evidence="1" key="1">
    <citation type="submission" date="2023-05" db="EMBL/GenBank/DDBJ databases">
        <title>Nepenthes gracilis genome sequencing.</title>
        <authorList>
            <person name="Fukushima K."/>
        </authorList>
    </citation>
    <scope>NUCLEOTIDE SEQUENCE</scope>
    <source>
        <strain evidence="1">SING2019-196</strain>
    </source>
</reference>
<dbReference type="EMBL" id="BSYO01000002">
    <property type="protein sequence ID" value="GMH00313.1"/>
    <property type="molecule type" value="Genomic_DNA"/>
</dbReference>
<gene>
    <name evidence="1" type="ORF">Nepgr_002152</name>
</gene>
<comment type="caution">
    <text evidence="1">The sequence shown here is derived from an EMBL/GenBank/DDBJ whole genome shotgun (WGS) entry which is preliminary data.</text>
</comment>
<accession>A0AAD3P6F7</accession>
<evidence type="ECO:0000313" key="1">
    <source>
        <dbReference type="EMBL" id="GMH00313.1"/>
    </source>
</evidence>
<organism evidence="1 2">
    <name type="scientific">Nepenthes gracilis</name>
    <name type="common">Slender pitcher plant</name>
    <dbReference type="NCBI Taxonomy" id="150966"/>
    <lineage>
        <taxon>Eukaryota</taxon>
        <taxon>Viridiplantae</taxon>
        <taxon>Streptophyta</taxon>
        <taxon>Embryophyta</taxon>
        <taxon>Tracheophyta</taxon>
        <taxon>Spermatophyta</taxon>
        <taxon>Magnoliopsida</taxon>
        <taxon>eudicotyledons</taxon>
        <taxon>Gunneridae</taxon>
        <taxon>Pentapetalae</taxon>
        <taxon>Caryophyllales</taxon>
        <taxon>Nepenthaceae</taxon>
        <taxon>Nepenthes</taxon>
    </lineage>
</organism>